<sequence>MRCASSVPNGWPRTFTLHSSDHEINQRDLKKSLHVGGGSEEEEAELLAATSAEWLSQVRAVLLKERTKRRREREWGLARSFVMSTSLFNDWLSSELPFQDRCEKSFLRWKE</sequence>
<name>A0AAV4RGF4_9ARAC</name>
<organism evidence="1 2">
    <name type="scientific">Caerostris darwini</name>
    <dbReference type="NCBI Taxonomy" id="1538125"/>
    <lineage>
        <taxon>Eukaryota</taxon>
        <taxon>Metazoa</taxon>
        <taxon>Ecdysozoa</taxon>
        <taxon>Arthropoda</taxon>
        <taxon>Chelicerata</taxon>
        <taxon>Arachnida</taxon>
        <taxon>Araneae</taxon>
        <taxon>Araneomorphae</taxon>
        <taxon>Entelegynae</taxon>
        <taxon>Araneoidea</taxon>
        <taxon>Araneidae</taxon>
        <taxon>Caerostris</taxon>
    </lineage>
</organism>
<dbReference type="Proteomes" id="UP001054837">
    <property type="component" value="Unassembled WGS sequence"/>
</dbReference>
<gene>
    <name evidence="1" type="ORF">CDAR_42121</name>
</gene>
<proteinExistence type="predicted"/>
<evidence type="ECO:0000313" key="2">
    <source>
        <dbReference type="Proteomes" id="UP001054837"/>
    </source>
</evidence>
<accession>A0AAV4RGF4</accession>
<keyword evidence="2" id="KW-1185">Reference proteome</keyword>
<dbReference type="AlphaFoldDB" id="A0AAV4RGF4"/>
<comment type="caution">
    <text evidence="1">The sequence shown here is derived from an EMBL/GenBank/DDBJ whole genome shotgun (WGS) entry which is preliminary data.</text>
</comment>
<protein>
    <submittedName>
        <fullName evidence="1">Uncharacterized protein</fullName>
    </submittedName>
</protein>
<reference evidence="1 2" key="1">
    <citation type="submission" date="2021-06" db="EMBL/GenBank/DDBJ databases">
        <title>Caerostris darwini draft genome.</title>
        <authorList>
            <person name="Kono N."/>
            <person name="Arakawa K."/>
        </authorList>
    </citation>
    <scope>NUCLEOTIDE SEQUENCE [LARGE SCALE GENOMIC DNA]</scope>
</reference>
<dbReference type="EMBL" id="BPLQ01006245">
    <property type="protein sequence ID" value="GIY21049.1"/>
    <property type="molecule type" value="Genomic_DNA"/>
</dbReference>
<evidence type="ECO:0000313" key="1">
    <source>
        <dbReference type="EMBL" id="GIY21049.1"/>
    </source>
</evidence>